<evidence type="ECO:0000313" key="2">
    <source>
        <dbReference type="Proteomes" id="UP000509568"/>
    </source>
</evidence>
<name>A0A7D5DC62_9PSED</name>
<gene>
    <name evidence="1" type="ORF">HWQ56_28220</name>
</gene>
<protein>
    <submittedName>
        <fullName evidence="1">Tryptophan synthase subunit beta</fullName>
    </submittedName>
</protein>
<proteinExistence type="predicted"/>
<dbReference type="KEGG" id="pez:HWQ56_28220"/>
<dbReference type="EMBL" id="CP056030">
    <property type="protein sequence ID" value="QKZ07818.1"/>
    <property type="molecule type" value="Genomic_DNA"/>
</dbReference>
<evidence type="ECO:0000313" key="1">
    <source>
        <dbReference type="EMBL" id="QKZ07818.1"/>
    </source>
</evidence>
<reference evidence="1 2" key="1">
    <citation type="submission" date="2020-06" db="EMBL/GenBank/DDBJ databases">
        <title>Pseudomonas eucalypticola sp. nov., an endophyte of Eucalyptus dunnii leaves with biocontrol ability of eucalyptus leaf blight.</title>
        <authorList>
            <person name="Liu Y."/>
            <person name="Song Z."/>
            <person name="Zeng H."/>
            <person name="Lu M."/>
            <person name="Wang X."/>
            <person name="Lian X."/>
            <person name="Zhang Q."/>
        </authorList>
    </citation>
    <scope>NUCLEOTIDE SEQUENCE [LARGE SCALE GENOMIC DNA]</scope>
    <source>
        <strain evidence="1 2">NP-1</strain>
    </source>
</reference>
<dbReference type="Proteomes" id="UP000509568">
    <property type="component" value="Chromosome"/>
</dbReference>
<keyword evidence="2" id="KW-1185">Reference proteome</keyword>
<sequence>MYYVQRNALGHIIRADKASYPEAEDFLVEDHPDILAWMARGTIEGRLQQLRQSDMEMIRVLDDLIQVLTSKGVIRITDLPEAALAKLKTRNEVRGELGGLDHLVDDPDDALL</sequence>
<dbReference type="AlphaFoldDB" id="A0A7D5DC62"/>
<accession>A0A7D5DC62</accession>
<organism evidence="1 2">
    <name type="scientific">Pseudomonas eucalypticola</name>
    <dbReference type="NCBI Taxonomy" id="2599595"/>
    <lineage>
        <taxon>Bacteria</taxon>
        <taxon>Pseudomonadati</taxon>
        <taxon>Pseudomonadota</taxon>
        <taxon>Gammaproteobacteria</taxon>
        <taxon>Pseudomonadales</taxon>
        <taxon>Pseudomonadaceae</taxon>
        <taxon>Pseudomonas</taxon>
    </lineage>
</organism>
<dbReference type="RefSeq" id="WP_158152844.1">
    <property type="nucleotide sequence ID" value="NZ_CP056030.1"/>
</dbReference>